<gene>
    <name evidence="6" type="ORF">G5S42_08585</name>
</gene>
<evidence type="ECO:0000259" key="5">
    <source>
        <dbReference type="PROSITE" id="PS50850"/>
    </source>
</evidence>
<feature type="transmembrane region" description="Helical" evidence="4">
    <location>
        <begin position="7"/>
        <end position="24"/>
    </location>
</feature>
<dbReference type="InterPro" id="IPR020846">
    <property type="entry name" value="MFS_dom"/>
</dbReference>
<evidence type="ECO:0000256" key="3">
    <source>
        <dbReference type="ARBA" id="ARBA00023136"/>
    </source>
</evidence>
<feature type="transmembrane region" description="Helical" evidence="4">
    <location>
        <begin position="208"/>
        <end position="232"/>
    </location>
</feature>
<dbReference type="EMBL" id="JAALDK010000001">
    <property type="protein sequence ID" value="NUX99761.1"/>
    <property type="molecule type" value="Genomic_DNA"/>
</dbReference>
<dbReference type="InterPro" id="IPR036259">
    <property type="entry name" value="MFS_trans_sf"/>
</dbReference>
<dbReference type="SUPFAM" id="SSF103473">
    <property type="entry name" value="MFS general substrate transporter"/>
    <property type="match status" value="1"/>
</dbReference>
<reference evidence="6 7" key="1">
    <citation type="submission" date="2020-02" db="EMBL/GenBank/DDBJ databases">
        <title>Paraburkholderia simonii sp. nov. and Paraburkholderia youngii sp. nov. Brazilian and Mexican Mimosa-associated rhizobia.</title>
        <authorList>
            <person name="Mavima L."/>
            <person name="Beukes C.W."/>
            <person name="Chan W.Y."/>
            <person name="Palmer M."/>
            <person name="De Meyer S.E."/>
            <person name="James E.K."/>
            <person name="Venter S.N."/>
            <person name="Steenkamp E.T."/>
        </authorList>
    </citation>
    <scope>NUCLEOTIDE SEQUENCE [LARGE SCALE GENOMIC DNA]</scope>
    <source>
        <strain evidence="6 7">JPY169</strain>
    </source>
</reference>
<feature type="transmembrane region" description="Helical" evidence="4">
    <location>
        <begin position="44"/>
        <end position="64"/>
    </location>
</feature>
<organism evidence="6 7">
    <name type="scientific">Paraburkholderia youngii</name>
    <dbReference type="NCBI Taxonomy" id="2782701"/>
    <lineage>
        <taxon>Bacteria</taxon>
        <taxon>Pseudomonadati</taxon>
        <taxon>Pseudomonadota</taxon>
        <taxon>Betaproteobacteria</taxon>
        <taxon>Burkholderiales</taxon>
        <taxon>Burkholderiaceae</taxon>
        <taxon>Paraburkholderia</taxon>
    </lineage>
</organism>
<dbReference type="GO" id="GO:0022857">
    <property type="term" value="F:transmembrane transporter activity"/>
    <property type="evidence" value="ECO:0007669"/>
    <property type="project" value="InterPro"/>
</dbReference>
<comment type="caution">
    <text evidence="6">The sequence shown here is derived from an EMBL/GenBank/DDBJ whole genome shotgun (WGS) entry which is preliminary data.</text>
</comment>
<feature type="transmembrane region" description="Helical" evidence="4">
    <location>
        <begin position="161"/>
        <end position="187"/>
    </location>
</feature>
<feature type="transmembrane region" description="Helical" evidence="4">
    <location>
        <begin position="333"/>
        <end position="351"/>
    </location>
</feature>
<evidence type="ECO:0000313" key="6">
    <source>
        <dbReference type="EMBL" id="NUX99761.1"/>
    </source>
</evidence>
<feature type="transmembrane region" description="Helical" evidence="4">
    <location>
        <begin position="238"/>
        <end position="256"/>
    </location>
</feature>
<dbReference type="PANTHER" id="PTHR42910:SF1">
    <property type="entry name" value="MAJOR FACILITATOR SUPERFAMILY (MFS) PROFILE DOMAIN-CONTAINING PROTEIN"/>
    <property type="match status" value="1"/>
</dbReference>
<dbReference type="PROSITE" id="PS50850">
    <property type="entry name" value="MFS"/>
    <property type="match status" value="1"/>
</dbReference>
<dbReference type="AlphaFoldDB" id="A0A7Y6MXH7"/>
<feature type="transmembrane region" description="Helical" evidence="4">
    <location>
        <begin position="76"/>
        <end position="94"/>
    </location>
</feature>
<keyword evidence="3 4" id="KW-0472">Membrane</keyword>
<evidence type="ECO:0000256" key="1">
    <source>
        <dbReference type="ARBA" id="ARBA00022692"/>
    </source>
</evidence>
<protein>
    <submittedName>
        <fullName evidence="6">MFS transporter</fullName>
    </submittedName>
</protein>
<feature type="transmembrane region" description="Helical" evidence="4">
    <location>
        <begin position="357"/>
        <end position="375"/>
    </location>
</feature>
<feature type="domain" description="Major facilitator superfamily (MFS) profile" evidence="5">
    <location>
        <begin position="1"/>
        <end position="386"/>
    </location>
</feature>
<feature type="transmembrane region" description="Helical" evidence="4">
    <location>
        <begin position="268"/>
        <end position="288"/>
    </location>
</feature>
<dbReference type="InterPro" id="IPR011701">
    <property type="entry name" value="MFS"/>
</dbReference>
<dbReference type="Pfam" id="PF07690">
    <property type="entry name" value="MFS_1"/>
    <property type="match status" value="1"/>
</dbReference>
<keyword evidence="1 4" id="KW-0812">Transmembrane</keyword>
<dbReference type="Proteomes" id="UP000594380">
    <property type="component" value="Unassembled WGS sequence"/>
</dbReference>
<accession>A0A7Y6MXH7</accession>
<name>A0A7Y6MXH7_9BURK</name>
<evidence type="ECO:0000256" key="4">
    <source>
        <dbReference type="SAM" id="Phobius"/>
    </source>
</evidence>
<sequence>MISPRQVFLMALCCALAVSPIYYHQPLLPQIASTFGVPSARGSLIATLTQLGYAMGLLLLVPLADGVQPRTLASRAIVANAMALIACAAAPSFATLSVCSFLVGTTSISAQIIIPAVSGKATLAARGRVVGSLLGGLSSGVLLARTLSGIVGALWGWRSIFVIASVIDIALLFVIMKLPMSNTLVAIRYRELMQSLAGLVREERLLRVSAAMGFLVFAAFSALWATLAVLLARPPYHYGPATIGAFGLIGLVGLSVSPQLGAVVDRMGSRHIATAGALTVLIAFAFVAAGGRSLVWLIVGMVLLDLGNRTSFIANQARIYALRPEARSRLNTVFMVSYFLGGAVGAALGGAGALRAAWVGLAAVGVLLSLAAVAVNSLAFGRPSSAIVDGQV</sequence>
<dbReference type="Gene3D" id="1.20.1250.20">
    <property type="entry name" value="MFS general substrate transporter like domains"/>
    <property type="match status" value="1"/>
</dbReference>
<dbReference type="PANTHER" id="PTHR42910">
    <property type="entry name" value="TRANSPORTER SCO4007-RELATED"/>
    <property type="match status" value="1"/>
</dbReference>
<dbReference type="CDD" id="cd17324">
    <property type="entry name" value="MFS_NepI_like"/>
    <property type="match status" value="1"/>
</dbReference>
<evidence type="ECO:0000256" key="2">
    <source>
        <dbReference type="ARBA" id="ARBA00022989"/>
    </source>
</evidence>
<proteinExistence type="predicted"/>
<evidence type="ECO:0000313" key="7">
    <source>
        <dbReference type="Proteomes" id="UP000594380"/>
    </source>
</evidence>
<keyword evidence="2 4" id="KW-1133">Transmembrane helix</keyword>